<dbReference type="GO" id="GO:0003729">
    <property type="term" value="F:mRNA binding"/>
    <property type="evidence" value="ECO:0007669"/>
    <property type="project" value="TreeGrafter"/>
</dbReference>
<keyword evidence="2 3" id="KW-0694">RNA-binding</keyword>
<feature type="region of interest" description="Disordered" evidence="4">
    <location>
        <begin position="248"/>
        <end position="279"/>
    </location>
</feature>
<reference evidence="8" key="1">
    <citation type="submission" date="2016-04" db="UniProtKB">
        <authorList>
            <consortium name="WormBaseParasite"/>
        </authorList>
    </citation>
    <scope>IDENTIFICATION</scope>
</reference>
<evidence type="ECO:0000313" key="8">
    <source>
        <dbReference type="WBParaSite" id="HDID_0000223701-mRNA-1"/>
    </source>
</evidence>
<dbReference type="Gene3D" id="3.30.70.330">
    <property type="match status" value="2"/>
</dbReference>
<dbReference type="Proteomes" id="UP000274504">
    <property type="component" value="Unassembled WGS sequence"/>
</dbReference>
<accession>A0A158QD03</accession>
<dbReference type="OrthoDB" id="1875751at2759"/>
<evidence type="ECO:0000313" key="7">
    <source>
        <dbReference type="Proteomes" id="UP000274504"/>
    </source>
</evidence>
<dbReference type="GO" id="GO:0006417">
    <property type="term" value="P:regulation of translation"/>
    <property type="evidence" value="ECO:0007669"/>
    <property type="project" value="TreeGrafter"/>
</dbReference>
<name>A0A158QD03_HYMDI</name>
<evidence type="ECO:0000256" key="2">
    <source>
        <dbReference type="ARBA" id="ARBA00022884"/>
    </source>
</evidence>
<feature type="domain" description="RRM" evidence="5">
    <location>
        <begin position="11"/>
        <end position="93"/>
    </location>
</feature>
<feature type="region of interest" description="Disordered" evidence="4">
    <location>
        <begin position="297"/>
        <end position="325"/>
    </location>
</feature>
<evidence type="ECO:0000256" key="1">
    <source>
        <dbReference type="ARBA" id="ARBA00022737"/>
    </source>
</evidence>
<proteinExistence type="predicted"/>
<evidence type="ECO:0000256" key="3">
    <source>
        <dbReference type="PROSITE-ProRule" id="PRU00176"/>
    </source>
</evidence>
<feature type="region of interest" description="Disordered" evidence="4">
    <location>
        <begin position="342"/>
        <end position="388"/>
    </location>
</feature>
<reference evidence="6 7" key="2">
    <citation type="submission" date="2018-11" db="EMBL/GenBank/DDBJ databases">
        <authorList>
            <consortium name="Pathogen Informatics"/>
        </authorList>
    </citation>
    <scope>NUCLEOTIDE SEQUENCE [LARGE SCALE GENOMIC DNA]</scope>
</reference>
<dbReference type="STRING" id="6216.A0A158QD03"/>
<feature type="domain" description="RRM" evidence="5">
    <location>
        <begin position="98"/>
        <end position="180"/>
    </location>
</feature>
<evidence type="ECO:0000256" key="4">
    <source>
        <dbReference type="SAM" id="MobiDB-lite"/>
    </source>
</evidence>
<feature type="compositionally biased region" description="Polar residues" evidence="4">
    <location>
        <begin position="368"/>
        <end position="377"/>
    </location>
</feature>
<dbReference type="SUPFAM" id="SSF54928">
    <property type="entry name" value="RNA-binding domain, RBD"/>
    <property type="match status" value="2"/>
</dbReference>
<dbReference type="PANTHER" id="PTHR48032">
    <property type="entry name" value="RNA-BINDING PROTEIN MUSASHI HOMOLOG RBP6"/>
    <property type="match status" value="1"/>
</dbReference>
<dbReference type="InterPro" id="IPR000504">
    <property type="entry name" value="RRM_dom"/>
</dbReference>
<dbReference type="WBParaSite" id="HDID_0000223701-mRNA-1">
    <property type="protein sequence ID" value="HDID_0000223701-mRNA-1"/>
    <property type="gene ID" value="HDID_0000223701"/>
</dbReference>
<dbReference type="Pfam" id="PF00076">
    <property type="entry name" value="RRM_1"/>
    <property type="match status" value="2"/>
</dbReference>
<dbReference type="InterPro" id="IPR035979">
    <property type="entry name" value="RBD_domain_sf"/>
</dbReference>
<dbReference type="InterPro" id="IPR012677">
    <property type="entry name" value="Nucleotide-bd_a/b_plait_sf"/>
</dbReference>
<dbReference type="PANTHER" id="PTHR48032:SF6">
    <property type="entry name" value="RNA-BINDING (RRM_RBD_RNP MOTIFS) FAMILY PROTEIN"/>
    <property type="match status" value="1"/>
</dbReference>
<dbReference type="SMART" id="SM00360">
    <property type="entry name" value="RRM"/>
    <property type="match status" value="2"/>
</dbReference>
<dbReference type="EMBL" id="UYSG01000523">
    <property type="protein sequence ID" value="VDL19699.1"/>
    <property type="molecule type" value="Genomic_DNA"/>
</dbReference>
<feature type="compositionally biased region" description="Polar residues" evidence="4">
    <location>
        <begin position="297"/>
        <end position="313"/>
    </location>
</feature>
<dbReference type="PROSITE" id="PS50102">
    <property type="entry name" value="RRM"/>
    <property type="match status" value="2"/>
</dbReference>
<dbReference type="AlphaFoldDB" id="A0A158QD03"/>
<evidence type="ECO:0000259" key="5">
    <source>
        <dbReference type="PROSITE" id="PS50102"/>
    </source>
</evidence>
<sequence>MALDAQGNEVGKLFVGGLHQSTNTNGLHNYFSKFGDIEESIVMMDNKTGRSRGFGYVKFKEPSAVDQVLSKKVHVIDNKEVDPKRCNINMRGKNKRSLKIFVGGIAFEHDEEIIRSFFQCYGNVTDVNLLSTPGRPRHRGFAFVGFDDEEVVKRLIKIHFVNLHGKQVEIKPMEPPNAQKNFTYNFNPGALNTPNGRPSVRGNQRFNSFHQNNVPYSGLNHWGSNGDSGRLEMTGDGNGWANQMVAAQQQQQGLNPAWNSPPNQHQWSGPTPSSPLNGSWENQLAAVAAAAFQSNGFTSPASSNQQAWGQPASQRRGPSASLFRSDNGNILDGALLDYNSWNSSNGLHQQTPQQQQQSAGIPSPPNHFFQSQPSAGGNISDPFSRRGGGEEAAFVNAWNTAVGAENVNQWNMGSMNQQPTMWSTANAMRDQNEASNGVRLANTTIGGLNPGPDSSGKYINDGLVALSLWAFTKPRNPFISLGLGVEVYHRLFSFFLSDRFLFVPSHSYLLWLESVFRMEESLYRAVGGGNGNVGTGASANGISTPTSMGILGPSDGTSVNTAPPFTMSETGAGTDWQSMMAVAAAQQRSMIAAAQQQQHMRR</sequence>
<protein>
    <submittedName>
        <fullName evidence="8">RRM domain-containing protein</fullName>
    </submittedName>
</protein>
<gene>
    <name evidence="6" type="ORF">HDID_LOCUS2238</name>
</gene>
<feature type="compositionally biased region" description="Polar residues" evidence="4">
    <location>
        <begin position="253"/>
        <end position="279"/>
    </location>
</feature>
<keyword evidence="1" id="KW-0677">Repeat</keyword>
<evidence type="ECO:0000313" key="6">
    <source>
        <dbReference type="EMBL" id="VDL19699.1"/>
    </source>
</evidence>
<organism evidence="8">
    <name type="scientific">Hymenolepis diminuta</name>
    <name type="common">Rat tapeworm</name>
    <dbReference type="NCBI Taxonomy" id="6216"/>
    <lineage>
        <taxon>Eukaryota</taxon>
        <taxon>Metazoa</taxon>
        <taxon>Spiralia</taxon>
        <taxon>Lophotrochozoa</taxon>
        <taxon>Platyhelminthes</taxon>
        <taxon>Cestoda</taxon>
        <taxon>Eucestoda</taxon>
        <taxon>Cyclophyllidea</taxon>
        <taxon>Hymenolepididae</taxon>
        <taxon>Hymenolepis</taxon>
    </lineage>
</organism>